<feature type="compositionally biased region" description="Low complexity" evidence="1">
    <location>
        <begin position="559"/>
        <end position="580"/>
    </location>
</feature>
<dbReference type="Proteomes" id="UP000243797">
    <property type="component" value="Unassembled WGS sequence"/>
</dbReference>
<evidence type="ECO:0000259" key="2">
    <source>
        <dbReference type="Pfam" id="PF12825"/>
    </source>
</evidence>
<keyword evidence="5" id="KW-1185">Reference proteome</keyword>
<sequence length="704" mass="79166">MADDDTLSPEQVKTLVDVLTHHETYREIEQFKSPQTILDYGPPFQDDARSSTPILQSLVSNFVLALPGLRDVSPDFWKVRVQTLISDLAEAELSESYDKGNLGIRKTLATAISSLIEYPARGLLGAFPKDQEAFVQREYDVKNPDDVLVAWQHFLQHLVYGDLFDVLYEKTAQTQILAEQGTLTQAAHEFIVVNLASFMHYALILSPEGPTMVRMLDAVNKLAPYGLVRQTLRIGNVATMLNGMIRLMLAKVSVGSFTNWMGMSTGADEGMNLMQQIVSTVLGWDKRELRKRAEKIEKDKNGPSEDVRNTLNEYTEKPREEHLQMREQSRQSKMSIVQTILSLSPISPEMDDKQHLQALEYLSVQLAVRDRNEIIRVLCKSNPDHLTQAVRDAVAAYEPLIRQVHNAVNLSDTVLDFQNFINDMLKLAKPEKTTNGSEPIPPGVEDFVQLLHTHQMSCHKFLHQVSKNEPEITGWFRDYCHKISDHLRQMASPESKHGQISTKLTKSFASLPAETRTSIKAELDNHASYLKKLHEASAATIRGVMTNETTVKRSPKPPSSKSASRNPSRRPSPGSRKASSNSLRSVLGRGDKEESKDASPPTKTDEPNKTMHGPGAYLARWQHLLDTTLVTPNKPFGEVRTGKDTSVREESIKDVDGETEDLGISEKQKQKLVRRTPDAPVVDETLKAFTEVFRELLREKKETS</sequence>
<evidence type="ECO:0000313" key="5">
    <source>
        <dbReference type="Proteomes" id="UP000243797"/>
    </source>
</evidence>
<evidence type="ECO:0000259" key="3">
    <source>
        <dbReference type="Pfam" id="PF12828"/>
    </source>
</evidence>
<feature type="region of interest" description="Disordered" evidence="1">
    <location>
        <begin position="635"/>
        <end position="677"/>
    </location>
</feature>
<dbReference type="EMBL" id="NKHZ01000025">
    <property type="protein sequence ID" value="PNS20165.1"/>
    <property type="molecule type" value="Genomic_DNA"/>
</dbReference>
<dbReference type="Pfam" id="PF12825">
    <property type="entry name" value="DUF3818"/>
    <property type="match status" value="2"/>
</dbReference>
<dbReference type="InterPro" id="IPR024554">
    <property type="entry name" value="LEC1-like_C"/>
</dbReference>
<feature type="compositionally biased region" description="Basic and acidic residues" evidence="1">
    <location>
        <begin position="640"/>
        <end position="656"/>
    </location>
</feature>
<dbReference type="InParanoid" id="A0A2K1QYP6"/>
<name>A0A2K1QYP6_9PEZI</name>
<dbReference type="PANTHER" id="PTHR47185:SF2">
    <property type="entry name" value="FUNGAL PROTEIN"/>
    <property type="match status" value="1"/>
</dbReference>
<evidence type="ECO:0000256" key="1">
    <source>
        <dbReference type="SAM" id="MobiDB-lite"/>
    </source>
</evidence>
<dbReference type="Pfam" id="PF12828">
    <property type="entry name" value="PXB"/>
    <property type="match status" value="1"/>
</dbReference>
<reference evidence="4 5" key="1">
    <citation type="submission" date="2017-06" db="EMBL/GenBank/DDBJ databases">
        <title>Draft genome sequence of a variant of Elsinoe murrayae.</title>
        <authorList>
            <person name="Cheng Q."/>
        </authorList>
    </citation>
    <scope>NUCLEOTIDE SEQUENCE [LARGE SCALE GENOMIC DNA]</scope>
    <source>
        <strain evidence="4 5">CQ-2017a</strain>
    </source>
</reference>
<organism evidence="4 5">
    <name type="scientific">Sphaceloma murrayae</name>
    <dbReference type="NCBI Taxonomy" id="2082308"/>
    <lineage>
        <taxon>Eukaryota</taxon>
        <taxon>Fungi</taxon>
        <taxon>Dikarya</taxon>
        <taxon>Ascomycota</taxon>
        <taxon>Pezizomycotina</taxon>
        <taxon>Dothideomycetes</taxon>
        <taxon>Dothideomycetidae</taxon>
        <taxon>Myriangiales</taxon>
        <taxon>Elsinoaceae</taxon>
        <taxon>Sphaceloma</taxon>
    </lineage>
</organism>
<dbReference type="STRING" id="2082308.A0A2K1QYP6"/>
<gene>
    <name evidence="4" type="ORF">CAC42_5615</name>
</gene>
<feature type="domain" description="PX-associated" evidence="3">
    <location>
        <begin position="5"/>
        <end position="120"/>
    </location>
</feature>
<feature type="region of interest" description="Disordered" evidence="1">
    <location>
        <begin position="541"/>
        <end position="614"/>
    </location>
</feature>
<protein>
    <submittedName>
        <fullName evidence="4">PX domain-containing protein</fullName>
    </submittedName>
</protein>
<evidence type="ECO:0000313" key="4">
    <source>
        <dbReference type="EMBL" id="PNS20165.1"/>
    </source>
</evidence>
<accession>A0A2K1QYP6</accession>
<dbReference type="PANTHER" id="PTHR47185">
    <property type="entry name" value="PX DOMAIN-CONTAINING PROTEIN YPR097W"/>
    <property type="match status" value="1"/>
</dbReference>
<feature type="domain" description="PX" evidence="2">
    <location>
        <begin position="174"/>
        <end position="355"/>
    </location>
</feature>
<dbReference type="GO" id="GO:0035091">
    <property type="term" value="F:phosphatidylinositol binding"/>
    <property type="evidence" value="ECO:0007669"/>
    <property type="project" value="TreeGrafter"/>
</dbReference>
<dbReference type="InterPro" id="IPR047168">
    <property type="entry name" value="LEC1-like"/>
</dbReference>
<dbReference type="AlphaFoldDB" id="A0A2K1QYP6"/>
<feature type="domain" description="PX" evidence="2">
    <location>
        <begin position="357"/>
        <end position="488"/>
    </location>
</feature>
<comment type="caution">
    <text evidence="4">The sequence shown here is derived from an EMBL/GenBank/DDBJ whole genome shotgun (WGS) entry which is preliminary data.</text>
</comment>
<dbReference type="OrthoDB" id="2117459at2759"/>
<feature type="compositionally biased region" description="Basic and acidic residues" evidence="1">
    <location>
        <begin position="589"/>
        <end position="609"/>
    </location>
</feature>
<dbReference type="InterPro" id="IPR024555">
    <property type="entry name" value="PX-associated"/>
</dbReference>
<proteinExistence type="predicted"/>